<evidence type="ECO:0000313" key="5">
    <source>
        <dbReference type="EMBL" id="OUS46395.1"/>
    </source>
</evidence>
<evidence type="ECO:0000256" key="2">
    <source>
        <dbReference type="ARBA" id="ARBA00022833"/>
    </source>
</evidence>
<dbReference type="InterPro" id="IPR042293">
    <property type="entry name" value="ARID4"/>
</dbReference>
<protein>
    <submittedName>
        <fullName evidence="5">Fiber protein-like protein</fullName>
    </submittedName>
</protein>
<feature type="compositionally biased region" description="Low complexity" evidence="3">
    <location>
        <begin position="1"/>
        <end position="20"/>
    </location>
</feature>
<evidence type="ECO:0000259" key="4">
    <source>
        <dbReference type="PROSITE" id="PS51011"/>
    </source>
</evidence>
<organism evidence="5">
    <name type="scientific">Ostreococcus tauri</name>
    <name type="common">Marine green alga</name>
    <dbReference type="NCBI Taxonomy" id="70448"/>
    <lineage>
        <taxon>Eukaryota</taxon>
        <taxon>Viridiplantae</taxon>
        <taxon>Chlorophyta</taxon>
        <taxon>Mamiellophyceae</taxon>
        <taxon>Mamiellales</taxon>
        <taxon>Bathycoccaceae</taxon>
        <taxon>Ostreococcus</taxon>
    </lineage>
</organism>
<accession>A0A1Y5IHE9</accession>
<name>A0A1Y5IHE9_OSTTA</name>
<feature type="region of interest" description="Disordered" evidence="3">
    <location>
        <begin position="1"/>
        <end position="49"/>
    </location>
</feature>
<dbReference type="GO" id="GO:0003677">
    <property type="term" value="F:DNA binding"/>
    <property type="evidence" value="ECO:0007669"/>
    <property type="project" value="InterPro"/>
</dbReference>
<dbReference type="InterPro" id="IPR001606">
    <property type="entry name" value="ARID_dom"/>
</dbReference>
<dbReference type="SUPFAM" id="SSF46774">
    <property type="entry name" value="ARID-like"/>
    <property type="match status" value="1"/>
</dbReference>
<dbReference type="PROSITE" id="PS51011">
    <property type="entry name" value="ARID"/>
    <property type="match status" value="1"/>
</dbReference>
<sequence>MEGTMADGATAVDASTDAAVRGPERTRDARRFPDMPFCPARPKANRGTVRDERWTRPALRECSQEDFMLDFMRFHHARGRDWERCWSNLDRALARTGAPMDCMHLYRMICALGGFVNRESAKTRLSMTEIFKLMFNYYENHTMTDVGNRLLNAYENYFWEYELAHEDDVSRGTCRSCGGGIFHSSDSGLLHVCKICHANYHRGCQPPERFPETFGTGKDAGCSMHFVCWACTRSRPAEAGVESFKVRDAQTVDAEDYYERLYEFVARRGRKYKGSYVLPTRAPADAPTEAPTEAPTDEIKQVSENGGEEGATIKVEEAVAMDM</sequence>
<dbReference type="InterPro" id="IPR036431">
    <property type="entry name" value="ARID_dom_sf"/>
</dbReference>
<evidence type="ECO:0000256" key="1">
    <source>
        <dbReference type="ARBA" id="ARBA00022771"/>
    </source>
</evidence>
<gene>
    <name evidence="5" type="ORF">BE221DRAFT_74695</name>
</gene>
<feature type="domain" description="ARID" evidence="4">
    <location>
        <begin position="61"/>
        <end position="166"/>
    </location>
</feature>
<dbReference type="Gene3D" id="1.10.150.60">
    <property type="entry name" value="ARID DNA-binding domain"/>
    <property type="match status" value="1"/>
</dbReference>
<keyword evidence="1" id="KW-0479">Metal-binding</keyword>
<dbReference type="SUPFAM" id="SSF57903">
    <property type="entry name" value="FYVE/PHD zinc finger"/>
    <property type="match status" value="1"/>
</dbReference>
<feature type="compositionally biased region" description="Basic and acidic residues" evidence="3">
    <location>
        <begin position="22"/>
        <end position="33"/>
    </location>
</feature>
<dbReference type="CDD" id="cd16100">
    <property type="entry name" value="ARID"/>
    <property type="match status" value="1"/>
</dbReference>
<dbReference type="Proteomes" id="UP000195557">
    <property type="component" value="Unassembled WGS sequence"/>
</dbReference>
<dbReference type="eggNOG" id="ENOG502QQP4">
    <property type="taxonomic scope" value="Eukaryota"/>
</dbReference>
<keyword evidence="2" id="KW-0862">Zinc</keyword>
<proteinExistence type="predicted"/>
<dbReference type="EMBL" id="KZ155784">
    <property type="protein sequence ID" value="OUS46395.1"/>
    <property type="molecule type" value="Genomic_DNA"/>
</dbReference>
<keyword evidence="1" id="KW-0863">Zinc-finger</keyword>
<evidence type="ECO:0000256" key="3">
    <source>
        <dbReference type="SAM" id="MobiDB-lite"/>
    </source>
</evidence>
<dbReference type="AlphaFoldDB" id="A0A1Y5IHE9"/>
<dbReference type="PANTHER" id="PTHR46694:SF1">
    <property type="entry name" value="AT-RICH INTERACTIVE DOMAIN-CONTAINING PROTEIN 4"/>
    <property type="match status" value="1"/>
</dbReference>
<dbReference type="InterPro" id="IPR011011">
    <property type="entry name" value="Znf_FYVE_PHD"/>
</dbReference>
<reference evidence="5" key="1">
    <citation type="submission" date="2017-04" db="EMBL/GenBank/DDBJ databases">
        <title>Population genomics of picophytoplankton unveils novel chromosome hypervariability.</title>
        <authorList>
            <consortium name="DOE Joint Genome Institute"/>
            <person name="Blanc-Mathieu R."/>
            <person name="Krasovec M."/>
            <person name="Hebrard M."/>
            <person name="Yau S."/>
            <person name="Desgranges E."/>
            <person name="Martin J."/>
            <person name="Schackwitz W."/>
            <person name="Kuo A."/>
            <person name="Salin G."/>
            <person name="Donnadieu C."/>
            <person name="Desdevises Y."/>
            <person name="Sanchez-Ferandin S."/>
            <person name="Moreau H."/>
            <person name="Rivals E."/>
            <person name="Grigoriev I.V."/>
            <person name="Grimsley N."/>
            <person name="Eyre-Walker A."/>
            <person name="Piganeau G."/>
        </authorList>
    </citation>
    <scope>NUCLEOTIDE SEQUENCE [LARGE SCALE GENOMIC DNA]</scope>
    <source>
        <strain evidence="5">RCC 1115</strain>
    </source>
</reference>
<dbReference type="PANTHER" id="PTHR46694">
    <property type="entry name" value="AT-RICH INTERACTIVE DOMAIN-CONTAINING PROTEIN 4"/>
    <property type="match status" value="1"/>
</dbReference>
<dbReference type="GO" id="GO:0008270">
    <property type="term" value="F:zinc ion binding"/>
    <property type="evidence" value="ECO:0007669"/>
    <property type="project" value="UniProtKB-KW"/>
</dbReference>
<dbReference type="Pfam" id="PF01388">
    <property type="entry name" value="ARID"/>
    <property type="match status" value="1"/>
</dbReference>